<gene>
    <name evidence="1" type="ORF">AA12717_2381</name>
</gene>
<evidence type="ECO:0000313" key="2">
    <source>
        <dbReference type="Proteomes" id="UP001060895"/>
    </source>
</evidence>
<proteinExistence type="predicted"/>
<protein>
    <submittedName>
        <fullName evidence="1">Uncharacterized protein</fullName>
    </submittedName>
</protein>
<dbReference type="Proteomes" id="UP001060895">
    <property type="component" value="Unassembled WGS sequence"/>
</dbReference>
<dbReference type="EMBL" id="BAQP01000178">
    <property type="protein sequence ID" value="GBQ26501.1"/>
    <property type="molecule type" value="Genomic_DNA"/>
</dbReference>
<dbReference type="RefSeq" id="WP_264812687.1">
    <property type="nucleotide sequence ID" value="NZ_BAQP01000178.1"/>
</dbReference>
<evidence type="ECO:0000313" key="1">
    <source>
        <dbReference type="EMBL" id="GBQ26501.1"/>
    </source>
</evidence>
<keyword evidence="2" id="KW-1185">Reference proteome</keyword>
<accession>A0ABQ0P8R0</accession>
<comment type="caution">
    <text evidence="1">The sequence shown here is derived from an EMBL/GenBank/DDBJ whole genome shotgun (WGS) entry which is preliminary data.</text>
</comment>
<name>A0ABQ0P8R0_9PROT</name>
<organism evidence="1 2">
    <name type="scientific">Gluconacetobacter sacchari DSM 12717</name>
    <dbReference type="NCBI Taxonomy" id="1307940"/>
    <lineage>
        <taxon>Bacteria</taxon>
        <taxon>Pseudomonadati</taxon>
        <taxon>Pseudomonadota</taxon>
        <taxon>Alphaproteobacteria</taxon>
        <taxon>Acetobacterales</taxon>
        <taxon>Acetobacteraceae</taxon>
        <taxon>Gluconacetobacter</taxon>
    </lineage>
</organism>
<reference evidence="1" key="1">
    <citation type="submission" date="2013-04" db="EMBL/GenBank/DDBJ databases">
        <title>The genome sequencing project of 58 acetic acid bacteria.</title>
        <authorList>
            <person name="Okamoto-Kainuma A."/>
            <person name="Ishikawa M."/>
            <person name="Umino S."/>
            <person name="Koizumi Y."/>
            <person name="Shiwa Y."/>
            <person name="Yoshikawa H."/>
            <person name="Matsutani M."/>
            <person name="Matsushita K."/>
        </authorList>
    </citation>
    <scope>NUCLEOTIDE SEQUENCE</scope>
    <source>
        <strain evidence="1">DSM 12717</strain>
    </source>
</reference>
<sequence length="153" mass="16438">MDVPPDIRAGDTLRRHERIGTLVTDTRAVIEAYVDEADIDGLRVGARGWFRAPGADGAVTGARVIAVSAASIGHLDSLEAASVYGGHVQARKDENGQLVPDGAVYRVLLEPDRAFDPIPPRQPGIVLIRSRPMSLLGRVYRRTVALLMGEAGF</sequence>